<feature type="compositionally biased region" description="Polar residues" evidence="1">
    <location>
        <begin position="508"/>
        <end position="521"/>
    </location>
</feature>
<evidence type="ECO:0000313" key="4">
    <source>
        <dbReference type="EMBL" id="CCC94249.1"/>
    </source>
</evidence>
<feature type="region of interest" description="Disordered" evidence="1">
    <location>
        <begin position="582"/>
        <end position="606"/>
    </location>
</feature>
<dbReference type="SUPFAM" id="SSF81383">
    <property type="entry name" value="F-box domain"/>
    <property type="match status" value="1"/>
</dbReference>
<feature type="compositionally biased region" description="Low complexity" evidence="1">
    <location>
        <begin position="964"/>
        <end position="973"/>
    </location>
</feature>
<dbReference type="Gene3D" id="1.20.1280.50">
    <property type="match status" value="1"/>
</dbReference>
<feature type="transmembrane region" description="Helical" evidence="2">
    <location>
        <begin position="1390"/>
        <end position="1408"/>
    </location>
</feature>
<evidence type="ECO:0000256" key="2">
    <source>
        <dbReference type="SAM" id="Phobius"/>
    </source>
</evidence>
<reference evidence="4" key="1">
    <citation type="journal article" date="2012" name="Proc. Natl. Acad. Sci. U.S.A.">
        <title>Antigenic diversity is generated by distinct evolutionary mechanisms in African trypanosome species.</title>
        <authorList>
            <person name="Jackson A.P."/>
            <person name="Berry A."/>
            <person name="Aslett M."/>
            <person name="Allison H.C."/>
            <person name="Burton P."/>
            <person name="Vavrova-Anderson J."/>
            <person name="Brown R."/>
            <person name="Browne H."/>
            <person name="Corton N."/>
            <person name="Hauser H."/>
            <person name="Gamble J."/>
            <person name="Gilderthorp R."/>
            <person name="Marcello L."/>
            <person name="McQuillan J."/>
            <person name="Otto T.D."/>
            <person name="Quail M.A."/>
            <person name="Sanders M.J."/>
            <person name="van Tonder A."/>
            <person name="Ginger M.L."/>
            <person name="Field M.C."/>
            <person name="Barry J.D."/>
            <person name="Hertz-Fowler C."/>
            <person name="Berriman M."/>
        </authorList>
    </citation>
    <scope>NUCLEOTIDE SEQUENCE</scope>
    <source>
        <strain evidence="4">IL3000</strain>
    </source>
</reference>
<feature type="transmembrane region" description="Helical" evidence="2">
    <location>
        <begin position="1284"/>
        <end position="1304"/>
    </location>
</feature>
<feature type="region of interest" description="Disordered" evidence="1">
    <location>
        <begin position="941"/>
        <end position="977"/>
    </location>
</feature>
<feature type="transmembrane region" description="Helical" evidence="2">
    <location>
        <begin position="1348"/>
        <end position="1369"/>
    </location>
</feature>
<feature type="transmembrane region" description="Helical" evidence="2">
    <location>
        <begin position="1420"/>
        <end position="1441"/>
    </location>
</feature>
<sequence>MFTTPEEQRDDGVTPRATAYSSVPIGKTTTCTRNPLVGPEHAGSVEMHEEPGNIPYYELPIFFNLWFRQSNTRRCRAEGQWTRVEDALNRGSARLDRTLPPQLLLTIMNFLPSRSILKMRAVCRSFNDVFLTNSIQDTLALSFPRCTVEPTVGFKSITEVMREREAALRNKERMWSKWLSSYLVSWLKSRGNMRESREVTLEGQRLWIQLERARELCHLATEEWLGFLVDSRRAQYNIRRNWFNPTTLGFSARNGVTPIFLADGTLCVNNPRHVVTFYAKRGTASSPCRGLDSKKLLSTLSRVADSLREQWAPLDELVFNAHVCLMYYDPYADVIHISLKNGLCTMWRVSTTKVEEAASRSGADAEPEGPPPHRTWRKTRHFCRSVQSKIEVVGSYNISSDFLASCVTVTRDSIGLKDYLWSEDEIMAKTRLLGECPDKDASRIIVARHGRDVSSSFLPKSEGSGAHLTREDVSALNILHKQLSSASNNVGRNHLSSTRNEGPAPTPRRTSVANGTPNTNNRDVENIDAAGNSDNHHNGNNSAHGEGESPAAIGENNRSFELLFADNPHAARRSIPTEVTISPTEVAIGDRTLARTRPSNTEGSTEKVDTRRYVFGTFNEGARIMCAVAVTHEMVSFIVTPCSCKTLGISYSVGVNTMRIISSPSFKRPEVLTSDDCEEGEILFACASQHNILICQQKLFRRIEEVEMLVIHPRRTDSSELEDGTDRDNRRHGTWYFLKGYSYHASMALLRPLLEVSSLMLQAVVAPRPIVPEYLELFKKLSKKEDNVGKSWCQQDHANEPHKTSWWYPQRDGHPYFQKPFVLFISKLVGYLLTSCRDNNTNIEGNSTDTPRHFQSFPFFDGIAAKRLNPSAIALSPTHAFFVLGMENGSILLVSPVCVENTNCQAEDISSPVGPETNEMRYMEQLVVDSIGEETVEIMGRGENPHVDGQGGRIDGGEDEDEGSTTSSETGFSRTRRPPINHIYRTTLLTARERGHTRRQRSLRSFTAQKLFGSAFMGDSYIKSLQQESVSVLQAMENLEEEEDNPHHCQPTPLHAVWIHAPRDCYRFSRKSGIWSMHLDDWKLTTLNKLYELVIYDMKLRPVSKQNHRRGFVFAPLLTLSPYLSHPFLGVPMKVEENWTCSWIRKRIQMETERSACGDEIRWHNGVLLVAAFRKGWRYSVFDFSVRFRDPSEGMRPYTARTAYSTSLSQYKCSQSNLQMMVPLDFKKRERKITLPRHYPVLRRVEISLLMRLVIRPITLMFLCVSIVIAMLHRDGYTFLPNWVATIVYSPFGLDVAICTILDYDRYYMLYSGVPYAVRLLSIMLMYIGCPILFTLRVEFYPSFNTPWVILCIPLCVSILLRSVPSAYVKAKRQNQCRCTWVTADLLQSILYQCLVVATILLVASFFDGPSADDAEEPKFHLAIAFAPTMFLILLINIRAATTFFKTGKWKSYFAHMIPLLLLGLQVMLFIGEFKEYYKSLTPSAVTRPSLLQSLFVIPLALVVVALYKGYVAAMVFDT</sequence>
<feature type="domain" description="F-box" evidence="3">
    <location>
        <begin position="93"/>
        <end position="139"/>
    </location>
</feature>
<feature type="compositionally biased region" description="Polar residues" evidence="1">
    <location>
        <begin position="486"/>
        <end position="500"/>
    </location>
</feature>
<evidence type="ECO:0000256" key="1">
    <source>
        <dbReference type="SAM" id="MobiDB-lite"/>
    </source>
</evidence>
<dbReference type="InterPro" id="IPR036047">
    <property type="entry name" value="F-box-like_dom_sf"/>
</dbReference>
<dbReference type="EMBL" id="HE575323">
    <property type="protein sequence ID" value="CCC94249.1"/>
    <property type="molecule type" value="Genomic_DNA"/>
</dbReference>
<keyword evidence="2" id="KW-1133">Transmembrane helix</keyword>
<feature type="compositionally biased region" description="Low complexity" evidence="1">
    <location>
        <begin position="529"/>
        <end position="544"/>
    </location>
</feature>
<feature type="transmembrane region" description="Helical" evidence="2">
    <location>
        <begin position="1253"/>
        <end position="1272"/>
    </location>
</feature>
<dbReference type="VEuPathDB" id="TriTrypDB:TcIL3000_10_10280"/>
<proteinExistence type="predicted"/>
<feature type="region of interest" description="Disordered" evidence="1">
    <location>
        <begin position="486"/>
        <end position="553"/>
    </location>
</feature>
<keyword evidence="2" id="KW-0812">Transmembrane</keyword>
<organism evidence="4">
    <name type="scientific">Trypanosoma congolense (strain IL3000)</name>
    <dbReference type="NCBI Taxonomy" id="1068625"/>
    <lineage>
        <taxon>Eukaryota</taxon>
        <taxon>Discoba</taxon>
        <taxon>Euglenozoa</taxon>
        <taxon>Kinetoplastea</taxon>
        <taxon>Metakinetoplastina</taxon>
        <taxon>Trypanosomatida</taxon>
        <taxon>Trypanosomatidae</taxon>
        <taxon>Trypanosoma</taxon>
        <taxon>Nannomonas</taxon>
    </lineage>
</organism>
<keyword evidence="2" id="KW-0472">Membrane</keyword>
<feature type="transmembrane region" description="Helical" evidence="2">
    <location>
        <begin position="1453"/>
        <end position="1471"/>
    </location>
</feature>
<feature type="transmembrane region" description="Helical" evidence="2">
    <location>
        <begin position="1491"/>
        <end position="1517"/>
    </location>
</feature>
<accession>G0UXY2</accession>
<dbReference type="CDD" id="cd09917">
    <property type="entry name" value="F-box_SF"/>
    <property type="match status" value="1"/>
</dbReference>
<feature type="transmembrane region" description="Helical" evidence="2">
    <location>
        <begin position="1316"/>
        <end position="1336"/>
    </location>
</feature>
<protein>
    <recommendedName>
        <fullName evidence="3">F-box domain-containing protein</fullName>
    </recommendedName>
</protein>
<dbReference type="PROSITE" id="PS50181">
    <property type="entry name" value="FBOX"/>
    <property type="match status" value="1"/>
</dbReference>
<dbReference type="InterPro" id="IPR001810">
    <property type="entry name" value="F-box_dom"/>
</dbReference>
<dbReference type="Pfam" id="PF00646">
    <property type="entry name" value="F-box"/>
    <property type="match status" value="1"/>
</dbReference>
<evidence type="ECO:0000259" key="3">
    <source>
        <dbReference type="PROSITE" id="PS50181"/>
    </source>
</evidence>
<feature type="region of interest" description="Disordered" evidence="1">
    <location>
        <begin position="1"/>
        <end position="26"/>
    </location>
</feature>
<feature type="compositionally biased region" description="Basic and acidic residues" evidence="1">
    <location>
        <begin position="1"/>
        <end position="13"/>
    </location>
</feature>
<gene>
    <name evidence="4" type="ORF">TCIL3000_10_10280</name>
</gene>
<dbReference type="SMART" id="SM00256">
    <property type="entry name" value="FBOX"/>
    <property type="match status" value="1"/>
</dbReference>
<name>G0UXY2_TRYCI</name>